<dbReference type="FunFam" id="3.30.70.270:FF:000001">
    <property type="entry name" value="Diguanylate cyclase domain protein"/>
    <property type="match status" value="1"/>
</dbReference>
<dbReference type="Pfam" id="PF00990">
    <property type="entry name" value="GGDEF"/>
    <property type="match status" value="1"/>
</dbReference>
<keyword evidence="5" id="KW-0812">Transmembrane</keyword>
<comment type="caution">
    <text evidence="7">The sequence shown here is derived from an EMBL/GenBank/DDBJ whole genome shotgun (WGS) entry which is preliminary data.</text>
</comment>
<accession>A0AAD2Z6P9</accession>
<dbReference type="PANTHER" id="PTHR45138">
    <property type="entry name" value="REGULATORY COMPONENTS OF SENSORY TRANSDUCTION SYSTEM"/>
    <property type="match status" value="1"/>
</dbReference>
<dbReference type="CDD" id="cd01949">
    <property type="entry name" value="GGDEF"/>
    <property type="match status" value="1"/>
</dbReference>
<name>A0AAD2Z6P9_YEREN</name>
<feature type="transmembrane region" description="Helical" evidence="5">
    <location>
        <begin position="43"/>
        <end position="60"/>
    </location>
</feature>
<dbReference type="AlphaFoldDB" id="A0AAD2Z6P9"/>
<sequence length="350" mass="40130">MFQLIQSVLTSSFNAVCIIYFCISLPYLYILTRKNPNKLHYKILMGLIAGFTASYLADFHDQTSTTLYGLILSPIVLTALIFGPISLLVSYVIHVAFVFGLSPFYDIFIMSFMFLSIALKIWDNKKYYTFFLSIFIPQCINIALNFDKLVHLGFLPRAIFKSAMSIILLSMLYLIFTRFKKTFSKFSILKFQSSTDQLTKLPNRFSINRHLDDFKKTRKDCFIALIDIDFFKNVNDNHGHSAGDKILYDIAQELRSIIRGNDFLGRYGGEEFLLLIHTSDRKIASEILDRIILHIRDTLFVTPDNHSLSITISIGAALYVKDSSFDHAIELADKSLYQAKNGGRDQFVLF</sequence>
<dbReference type="InterPro" id="IPR000160">
    <property type="entry name" value="GGDEF_dom"/>
</dbReference>
<comment type="catalytic activity">
    <reaction evidence="4">
        <text>2 GTP = 3',3'-c-di-GMP + 2 diphosphate</text>
        <dbReference type="Rhea" id="RHEA:24898"/>
        <dbReference type="ChEBI" id="CHEBI:33019"/>
        <dbReference type="ChEBI" id="CHEBI:37565"/>
        <dbReference type="ChEBI" id="CHEBI:58805"/>
        <dbReference type="EC" id="2.7.7.65"/>
    </reaction>
</comment>
<keyword evidence="5" id="KW-0472">Membrane</keyword>
<comment type="pathway">
    <text evidence="2">Purine metabolism; 3',5'-cyclic di-GMP biosynthesis.</text>
</comment>
<evidence type="ECO:0000259" key="6">
    <source>
        <dbReference type="PROSITE" id="PS50887"/>
    </source>
</evidence>
<feature type="transmembrane region" description="Helical" evidence="5">
    <location>
        <begin position="91"/>
        <end position="115"/>
    </location>
</feature>
<protein>
    <recommendedName>
        <fullName evidence="3">diguanylate cyclase</fullName>
        <ecNumber evidence="3">2.7.7.65</ecNumber>
    </recommendedName>
</protein>
<gene>
    <name evidence="7" type="ORF">RSF11_001371</name>
</gene>
<organism evidence="7 8">
    <name type="scientific">Yersinia enterocolitica</name>
    <dbReference type="NCBI Taxonomy" id="630"/>
    <lineage>
        <taxon>Bacteria</taxon>
        <taxon>Pseudomonadati</taxon>
        <taxon>Pseudomonadota</taxon>
        <taxon>Gammaproteobacteria</taxon>
        <taxon>Enterobacterales</taxon>
        <taxon>Yersiniaceae</taxon>
        <taxon>Yersinia</taxon>
    </lineage>
</organism>
<feature type="transmembrane region" description="Helical" evidence="5">
    <location>
        <begin position="127"/>
        <end position="146"/>
    </location>
</feature>
<dbReference type="InterPro" id="IPR050469">
    <property type="entry name" value="Diguanylate_Cyclase"/>
</dbReference>
<dbReference type="Gene3D" id="3.30.70.270">
    <property type="match status" value="1"/>
</dbReference>
<evidence type="ECO:0000256" key="5">
    <source>
        <dbReference type="SAM" id="Phobius"/>
    </source>
</evidence>
<feature type="transmembrane region" description="Helical" evidence="5">
    <location>
        <begin position="158"/>
        <end position="176"/>
    </location>
</feature>
<dbReference type="PROSITE" id="PS50887">
    <property type="entry name" value="GGDEF"/>
    <property type="match status" value="1"/>
</dbReference>
<feature type="transmembrane region" description="Helical" evidence="5">
    <location>
        <begin position="12"/>
        <end position="31"/>
    </location>
</feature>
<feature type="transmembrane region" description="Helical" evidence="5">
    <location>
        <begin position="67"/>
        <end position="85"/>
    </location>
</feature>
<keyword evidence="5" id="KW-1133">Transmembrane helix</keyword>
<evidence type="ECO:0000256" key="4">
    <source>
        <dbReference type="ARBA" id="ARBA00034247"/>
    </source>
</evidence>
<evidence type="ECO:0000256" key="2">
    <source>
        <dbReference type="ARBA" id="ARBA00004665"/>
    </source>
</evidence>
<dbReference type="SUPFAM" id="SSF55073">
    <property type="entry name" value="Nucleotide cyclase"/>
    <property type="match status" value="1"/>
</dbReference>
<dbReference type="GO" id="GO:0052621">
    <property type="term" value="F:diguanylate cyclase activity"/>
    <property type="evidence" value="ECO:0007669"/>
    <property type="project" value="UniProtKB-EC"/>
</dbReference>
<dbReference type="EMBL" id="ABNAVX010000005">
    <property type="protein sequence ID" value="ELI8101677.1"/>
    <property type="molecule type" value="Genomic_DNA"/>
</dbReference>
<dbReference type="InterPro" id="IPR043128">
    <property type="entry name" value="Rev_trsase/Diguanyl_cyclase"/>
</dbReference>
<dbReference type="EC" id="2.7.7.65" evidence="3"/>
<dbReference type="Proteomes" id="UP001182355">
    <property type="component" value="Unassembled WGS sequence"/>
</dbReference>
<evidence type="ECO:0000256" key="3">
    <source>
        <dbReference type="ARBA" id="ARBA00012528"/>
    </source>
</evidence>
<dbReference type="SMART" id="SM00267">
    <property type="entry name" value="GGDEF"/>
    <property type="match status" value="1"/>
</dbReference>
<evidence type="ECO:0000313" key="8">
    <source>
        <dbReference type="Proteomes" id="UP001182355"/>
    </source>
</evidence>
<dbReference type="InterPro" id="IPR029787">
    <property type="entry name" value="Nucleotide_cyclase"/>
</dbReference>
<dbReference type="NCBIfam" id="TIGR00254">
    <property type="entry name" value="GGDEF"/>
    <property type="match status" value="1"/>
</dbReference>
<dbReference type="PANTHER" id="PTHR45138:SF9">
    <property type="entry name" value="DIGUANYLATE CYCLASE DGCM-RELATED"/>
    <property type="match status" value="1"/>
</dbReference>
<reference evidence="7" key="1">
    <citation type="submission" date="2023-02" db="EMBL/GenBank/DDBJ databases">
        <authorList>
            <person name="Ashton P.M."/>
            <person name="Dallman T."/>
            <person name="Nair S."/>
            <person name="De Pinna E."/>
            <person name="Peters T."/>
            <person name="Grant K."/>
        </authorList>
    </citation>
    <scope>NUCLEOTIDE SEQUENCE</scope>
    <source>
        <strain evidence="7">01103883</strain>
    </source>
</reference>
<evidence type="ECO:0000256" key="1">
    <source>
        <dbReference type="ARBA" id="ARBA00001946"/>
    </source>
</evidence>
<evidence type="ECO:0000313" key="7">
    <source>
        <dbReference type="EMBL" id="ELI8101677.1"/>
    </source>
</evidence>
<feature type="domain" description="GGDEF" evidence="6">
    <location>
        <begin position="219"/>
        <end position="350"/>
    </location>
</feature>
<dbReference type="RefSeq" id="WP_113773194.1">
    <property type="nucleotide sequence ID" value="NZ_CFLA01000009.1"/>
</dbReference>
<comment type="cofactor">
    <cofactor evidence="1">
        <name>Mg(2+)</name>
        <dbReference type="ChEBI" id="CHEBI:18420"/>
    </cofactor>
</comment>
<proteinExistence type="predicted"/>